<evidence type="ECO:0000256" key="4">
    <source>
        <dbReference type="ARBA" id="ARBA00022777"/>
    </source>
</evidence>
<evidence type="ECO:0000256" key="6">
    <source>
        <dbReference type="SAM" id="MobiDB-lite"/>
    </source>
</evidence>
<keyword evidence="2" id="KW-0808">Transferase</keyword>
<evidence type="ECO:0000256" key="3">
    <source>
        <dbReference type="ARBA" id="ARBA00022741"/>
    </source>
</evidence>
<evidence type="ECO:0000259" key="7">
    <source>
        <dbReference type="PROSITE" id="PS50011"/>
    </source>
</evidence>
<dbReference type="GO" id="GO:0004674">
    <property type="term" value="F:protein serine/threonine kinase activity"/>
    <property type="evidence" value="ECO:0007669"/>
    <property type="project" value="UniProtKB-KW"/>
</dbReference>
<dbReference type="Proteomes" id="UP000681967">
    <property type="component" value="Unassembled WGS sequence"/>
</dbReference>
<protein>
    <recommendedName>
        <fullName evidence="7">Protein kinase domain-containing protein</fullName>
    </recommendedName>
</protein>
<proteinExistence type="predicted"/>
<dbReference type="EMBL" id="CAJOBI010335031">
    <property type="protein sequence ID" value="CAF5204546.1"/>
    <property type="molecule type" value="Genomic_DNA"/>
</dbReference>
<feature type="region of interest" description="Disordered" evidence="6">
    <location>
        <begin position="84"/>
        <end position="113"/>
    </location>
</feature>
<evidence type="ECO:0000256" key="5">
    <source>
        <dbReference type="ARBA" id="ARBA00022840"/>
    </source>
</evidence>
<dbReference type="Proteomes" id="UP000681720">
    <property type="component" value="Unassembled WGS sequence"/>
</dbReference>
<feature type="domain" description="Protein kinase" evidence="7">
    <location>
        <begin position="1"/>
        <end position="113"/>
    </location>
</feature>
<keyword evidence="5" id="KW-0067">ATP-binding</keyword>
<evidence type="ECO:0000313" key="9">
    <source>
        <dbReference type="EMBL" id="CAF5204546.1"/>
    </source>
</evidence>
<dbReference type="EMBL" id="CAJOBH010247425">
    <property type="protein sequence ID" value="CAF5129294.1"/>
    <property type="molecule type" value="Genomic_DNA"/>
</dbReference>
<dbReference type="InterPro" id="IPR011009">
    <property type="entry name" value="Kinase-like_dom_sf"/>
</dbReference>
<feature type="non-terminal residue" evidence="10">
    <location>
        <position position="1"/>
    </location>
</feature>
<keyword evidence="1" id="KW-0723">Serine/threonine-protein kinase</keyword>
<gene>
    <name evidence="8" type="ORF">BYL167_LOCUS68237</name>
    <name evidence="10" type="ORF">GIL414_LOCUS78157</name>
    <name evidence="9" type="ORF">SMN809_LOCUS76513</name>
</gene>
<dbReference type="GO" id="GO:0005524">
    <property type="term" value="F:ATP binding"/>
    <property type="evidence" value="ECO:0007669"/>
    <property type="project" value="UniProtKB-KW"/>
</dbReference>
<dbReference type="PANTHER" id="PTHR24353:SF147">
    <property type="entry name" value="CGMP-DEPENDENT SERINE_THREONIN PROTEIN KINASE-RELATED"/>
    <property type="match status" value="1"/>
</dbReference>
<sequence>CKVVFRDLKPENIVLTQRGYIKLIDLGLAKIIRGYTPEIIMHQPYTVSPDYWTLGIVIHELVTGDAPFDRTYRIGSNTNDSESIEYEYDSRSTSTIENHTSTMSHRSSKHYNM</sequence>
<name>A0A8S3ITR2_9BILA</name>
<evidence type="ECO:0000256" key="2">
    <source>
        <dbReference type="ARBA" id="ARBA00022679"/>
    </source>
</evidence>
<evidence type="ECO:0000313" key="10">
    <source>
        <dbReference type="EMBL" id="CAF5205986.1"/>
    </source>
</evidence>
<keyword evidence="4" id="KW-0418">Kinase</keyword>
<dbReference type="Proteomes" id="UP000676336">
    <property type="component" value="Unassembled WGS sequence"/>
</dbReference>
<dbReference type="PANTHER" id="PTHR24353">
    <property type="entry name" value="CYCLIC NUCLEOTIDE-DEPENDENT PROTEIN KINASE"/>
    <property type="match status" value="1"/>
</dbReference>
<dbReference type="Gene3D" id="1.10.510.10">
    <property type="entry name" value="Transferase(Phosphotransferase) domain 1"/>
    <property type="match status" value="1"/>
</dbReference>
<evidence type="ECO:0000313" key="11">
    <source>
        <dbReference type="Proteomes" id="UP000681720"/>
    </source>
</evidence>
<evidence type="ECO:0000256" key="1">
    <source>
        <dbReference type="ARBA" id="ARBA00022527"/>
    </source>
</evidence>
<dbReference type="Pfam" id="PF00069">
    <property type="entry name" value="Pkinase"/>
    <property type="match status" value="1"/>
</dbReference>
<dbReference type="InterPro" id="IPR000719">
    <property type="entry name" value="Prot_kinase_dom"/>
</dbReference>
<dbReference type="EMBL" id="CAJOBJ010349258">
    <property type="protein sequence ID" value="CAF5205986.1"/>
    <property type="molecule type" value="Genomic_DNA"/>
</dbReference>
<evidence type="ECO:0000313" key="8">
    <source>
        <dbReference type="EMBL" id="CAF5129294.1"/>
    </source>
</evidence>
<keyword evidence="3" id="KW-0547">Nucleotide-binding</keyword>
<accession>A0A8S3ITR2</accession>
<reference evidence="10" key="1">
    <citation type="submission" date="2021-02" db="EMBL/GenBank/DDBJ databases">
        <authorList>
            <person name="Nowell W R."/>
        </authorList>
    </citation>
    <scope>NUCLEOTIDE SEQUENCE</scope>
</reference>
<comment type="caution">
    <text evidence="10">The sequence shown here is derived from an EMBL/GenBank/DDBJ whole genome shotgun (WGS) entry which is preliminary data.</text>
</comment>
<dbReference type="SUPFAM" id="SSF56112">
    <property type="entry name" value="Protein kinase-like (PK-like)"/>
    <property type="match status" value="1"/>
</dbReference>
<organism evidence="10 11">
    <name type="scientific">Rotaria magnacalcarata</name>
    <dbReference type="NCBI Taxonomy" id="392030"/>
    <lineage>
        <taxon>Eukaryota</taxon>
        <taxon>Metazoa</taxon>
        <taxon>Spiralia</taxon>
        <taxon>Gnathifera</taxon>
        <taxon>Rotifera</taxon>
        <taxon>Eurotatoria</taxon>
        <taxon>Bdelloidea</taxon>
        <taxon>Philodinida</taxon>
        <taxon>Philodinidae</taxon>
        <taxon>Rotaria</taxon>
    </lineage>
</organism>
<dbReference type="AlphaFoldDB" id="A0A8S3ITR2"/>
<dbReference type="PROSITE" id="PS50011">
    <property type="entry name" value="PROTEIN_KINASE_DOM"/>
    <property type="match status" value="1"/>
</dbReference>
<feature type="compositionally biased region" description="Polar residues" evidence="6">
    <location>
        <begin position="91"/>
        <end position="105"/>
    </location>
</feature>